<comment type="caution">
    <text evidence="2">The sequence shown here is derived from an EMBL/GenBank/DDBJ whole genome shotgun (WGS) entry which is preliminary data.</text>
</comment>
<dbReference type="Pfam" id="PF01663">
    <property type="entry name" value="Phosphodiest"/>
    <property type="match status" value="1"/>
</dbReference>
<sequence length="563" mass="63667">MQNPKNPVIAIGLDAAQPPLLEEWMSKGYLKNLSRLREQGIYSRLRNFKDSNVETAWTTFATGCRPQKTGYWAAMGFREGTYETETRAAYDYKEFRPFTALGEDYRVITFDVPQLRLNTQTQGLQIGAWGAHSPQIPSSSIPESLYQEIIDKHGPHPGLHNDYAVCLDVKTTMQLEERFVTGIERRSAICQDLLQRQPWDLFLTVFSESHGGGHVFWHLSQPDHPLHEKLRPQVSHDPLLAVYQAMDKAIGEILTQAPENAHVVLFSDHGTGAATIDLPSFIFLPEFLYRYSFPGKCGIGDGKTSEPLPPPITKMKWNFWERHLWGQKNDPNPIRRFLRRETPTRIFKLIEPYLDTRGEFDLISPFQLKRQGETVVPWNPAQWYKPLWPKMKAFAIPSFAEGYIRINLKGREPNGIVDPSEYDAVCDDLCEKLHALKDPRKGIPMVSHIVRTRENAADRNPKLPDADLIVVWQEEYATDVMESPEYGRFGPLPPYRAASHRSEGFILATGPDIAPGSTLSSGHVLDLAPSILDLMGAPIPEHMEGQPLPLRTNQPVASGGIEC</sequence>
<evidence type="ECO:0000256" key="1">
    <source>
        <dbReference type="SAM" id="MobiDB-lite"/>
    </source>
</evidence>
<dbReference type="RefSeq" id="WP_023067661.1">
    <property type="nucleotide sequence ID" value="NZ_AUZM01000042.1"/>
</dbReference>
<gene>
    <name evidence="2" type="ORF">M595_3908</name>
</gene>
<proteinExistence type="predicted"/>
<dbReference type="InterPro" id="IPR002591">
    <property type="entry name" value="Phosphodiest/P_Trfase"/>
</dbReference>
<evidence type="ECO:0000313" key="2">
    <source>
        <dbReference type="EMBL" id="ERT06124.1"/>
    </source>
</evidence>
<dbReference type="OrthoDB" id="9779418at2"/>
<feature type="region of interest" description="Disordered" evidence="1">
    <location>
        <begin position="544"/>
        <end position="563"/>
    </location>
</feature>
<reference evidence="2 3" key="1">
    <citation type="journal article" date="2013" name="Front. Microbiol.">
        <title>Comparative genomic analyses of the cyanobacterium, Lyngbya aestuarii BL J, a powerful hydrogen producer.</title>
        <authorList>
            <person name="Kothari A."/>
            <person name="Vaughn M."/>
            <person name="Garcia-Pichel F."/>
        </authorList>
    </citation>
    <scope>NUCLEOTIDE SEQUENCE [LARGE SCALE GENOMIC DNA]</scope>
    <source>
        <strain evidence="2 3">BL J</strain>
    </source>
</reference>
<dbReference type="SUPFAM" id="SSF53649">
    <property type="entry name" value="Alkaline phosphatase-like"/>
    <property type="match status" value="1"/>
</dbReference>
<dbReference type="InterPro" id="IPR017850">
    <property type="entry name" value="Alkaline_phosphatase_core_sf"/>
</dbReference>
<dbReference type="EMBL" id="AUZM01000042">
    <property type="protein sequence ID" value="ERT06124.1"/>
    <property type="molecule type" value="Genomic_DNA"/>
</dbReference>
<keyword evidence="3" id="KW-1185">Reference proteome</keyword>
<dbReference type="Gene3D" id="3.40.720.10">
    <property type="entry name" value="Alkaline Phosphatase, subunit A"/>
    <property type="match status" value="2"/>
</dbReference>
<accession>U7QE04</accession>
<dbReference type="AlphaFoldDB" id="U7QE04"/>
<dbReference type="Proteomes" id="UP000017127">
    <property type="component" value="Unassembled WGS sequence"/>
</dbReference>
<protein>
    <submittedName>
        <fullName evidence="2">Type I phosphodiesterase / nucleotide pyrophosphatase family protein</fullName>
    </submittedName>
</protein>
<organism evidence="2 3">
    <name type="scientific">Lyngbya aestuarii BL J</name>
    <dbReference type="NCBI Taxonomy" id="1348334"/>
    <lineage>
        <taxon>Bacteria</taxon>
        <taxon>Bacillati</taxon>
        <taxon>Cyanobacteriota</taxon>
        <taxon>Cyanophyceae</taxon>
        <taxon>Oscillatoriophycideae</taxon>
        <taxon>Oscillatoriales</taxon>
        <taxon>Microcoleaceae</taxon>
        <taxon>Lyngbya</taxon>
    </lineage>
</organism>
<dbReference type="PATRIC" id="fig|1348334.3.peg.3779"/>
<evidence type="ECO:0000313" key="3">
    <source>
        <dbReference type="Proteomes" id="UP000017127"/>
    </source>
</evidence>
<name>U7QE04_9CYAN</name>